<dbReference type="RefSeq" id="WP_118991577.1">
    <property type="nucleotide sequence ID" value="NZ_CP023434.1"/>
</dbReference>
<name>A0A347WNR7_9LACT</name>
<accession>A0A347WNR7</accession>
<evidence type="ECO:0000313" key="8">
    <source>
        <dbReference type="EMBL" id="AXY26724.1"/>
    </source>
</evidence>
<proteinExistence type="predicted"/>
<feature type="domain" description="Gram-positive cocci surface proteins LPxTG" evidence="7">
    <location>
        <begin position="790"/>
        <end position="824"/>
    </location>
</feature>
<feature type="coiled-coil region" evidence="5">
    <location>
        <begin position="521"/>
        <end position="670"/>
    </location>
</feature>
<dbReference type="Proteomes" id="UP000263232">
    <property type="component" value="Chromosome"/>
</dbReference>
<evidence type="ECO:0000256" key="1">
    <source>
        <dbReference type="ARBA" id="ARBA00022512"/>
    </source>
</evidence>
<dbReference type="EMBL" id="CP023434">
    <property type="protein sequence ID" value="AXY26724.1"/>
    <property type="molecule type" value="Genomic_DNA"/>
</dbReference>
<dbReference type="PANTHER" id="PTHR23159">
    <property type="entry name" value="CENTROSOMAL PROTEIN 2"/>
    <property type="match status" value="1"/>
</dbReference>
<evidence type="ECO:0000256" key="6">
    <source>
        <dbReference type="SAM" id="Phobius"/>
    </source>
</evidence>
<gene>
    <name evidence="8" type="ORF">CL176_05745</name>
</gene>
<keyword evidence="3" id="KW-0732">Signal</keyword>
<keyword evidence="6" id="KW-0472">Membrane</keyword>
<dbReference type="InterPro" id="IPR019931">
    <property type="entry name" value="LPXTG_anchor"/>
</dbReference>
<keyword evidence="1" id="KW-0134">Cell wall</keyword>
<feature type="coiled-coil region" evidence="5">
    <location>
        <begin position="695"/>
        <end position="729"/>
    </location>
</feature>
<keyword evidence="4" id="KW-0572">Peptidoglycan-anchor</keyword>
<keyword evidence="9" id="KW-1185">Reference proteome</keyword>
<dbReference type="InterPro" id="IPR027607">
    <property type="entry name" value="Surf_Exclu_SEC10/PgrA"/>
</dbReference>
<dbReference type="KEGG" id="abae:CL176_05745"/>
<dbReference type="Gene3D" id="1.20.120.330">
    <property type="entry name" value="Nucleotidyltransferases domain 2"/>
    <property type="match status" value="1"/>
</dbReference>
<evidence type="ECO:0000256" key="5">
    <source>
        <dbReference type="SAM" id="Coils"/>
    </source>
</evidence>
<feature type="transmembrane region" description="Helical" evidence="6">
    <location>
        <begin position="798"/>
        <end position="817"/>
    </location>
</feature>
<dbReference type="SUPFAM" id="SSF161270">
    <property type="entry name" value="PspA lactotransferrin-binding region"/>
    <property type="match status" value="1"/>
</dbReference>
<evidence type="ECO:0000256" key="3">
    <source>
        <dbReference type="ARBA" id="ARBA00022729"/>
    </source>
</evidence>
<protein>
    <recommendedName>
        <fullName evidence="7">Gram-positive cocci surface proteins LPxTG domain-containing protein</fullName>
    </recommendedName>
</protein>
<dbReference type="PANTHER" id="PTHR23159:SF31">
    <property type="entry name" value="CENTROSOME-ASSOCIATED PROTEIN CEP250 ISOFORM X1"/>
    <property type="match status" value="1"/>
</dbReference>
<keyword evidence="6" id="KW-0812">Transmembrane</keyword>
<dbReference type="AlphaFoldDB" id="A0A347WNR7"/>
<sequence>MNKKIVIGAMSVAGAITVGATQTVNAEEATKQQAVIQHTQAALTVAHETTQADVQAAYQALQTAQAEVAEVEQAVNQIEAKFSEVTQDYETAKANQAELEALNPTPEAIEQAEANVATIEKDLKTLDQEKNQLQEQKKSASGVVEEKQAEVTRATAQVNQTQEDVDLANREVESAQKALDEANRPQAEAKVQEKNKEVKKAQENVVAAQAHLDQARKHDANRVNSIKKANQELESHQQELEGANNKLTLDKTNLDQKESELNKANASYQQAEEALKTIDVPVIKITQEYLDALKHYITVDDGPESTKRMIKLAKQFEKDNQFTVKVDPNAPKYDVTNLPKEVLTELTLFGANIINQIREKAGTGKVYVSQGSVQLGKEVSNRYSANNEDILKTGHHQPSLRGGANAVGLPEGAIGEEIAPDYMKGESPKWSLGELKQKLYDSFMRFMVSDTEYHHAAGIANYDIFESDPLGEPEYFGFGVSVTKNKHNNYRPSYHFVTTSESWANHRDSTFNTTPVPTKDENQIQAQYQEASQALTKARTNRDNANKQYMDQKQMVTSLTNQISNLSNRIAKLKQIGNLTPNAEKLLATSQDQLANKQAELEQAQKELDLFEQNQEQKIQHLAQAKEKVAPLVLALEEKKAVLSEKEKELLAAESKVTEIQKQIDQIKEQQSNKKLALSKAKDLRYKLTHYDQLLAEAKDNVAKAVLAVDNVKAELSELNTRLAQAKENETQKLGNYTSLNNKYQERMAKRKEEQALQTQLKEDAKRLADYKAEKAKDNKTAEIVKAAALPETGESSYLTATALATLLSTLGLGMILPRRKRNR</sequence>
<dbReference type="NCBIfam" id="TIGR01167">
    <property type="entry name" value="LPXTG_anchor"/>
    <property type="match status" value="1"/>
</dbReference>
<dbReference type="Pfam" id="PF00746">
    <property type="entry name" value="Gram_pos_anchor"/>
    <property type="match status" value="1"/>
</dbReference>
<evidence type="ECO:0000259" key="7">
    <source>
        <dbReference type="PROSITE" id="PS50847"/>
    </source>
</evidence>
<dbReference type="PROSITE" id="PS50847">
    <property type="entry name" value="GRAM_POS_ANCHORING"/>
    <property type="match status" value="1"/>
</dbReference>
<evidence type="ECO:0000256" key="2">
    <source>
        <dbReference type="ARBA" id="ARBA00022525"/>
    </source>
</evidence>
<keyword evidence="5" id="KW-0175">Coiled coil</keyword>
<feature type="coiled-coil region" evidence="5">
    <location>
        <begin position="54"/>
        <end position="274"/>
    </location>
</feature>
<dbReference type="NCBIfam" id="TIGR04320">
    <property type="entry name" value="Surf_Exclu_PgrA"/>
    <property type="match status" value="1"/>
</dbReference>
<dbReference type="OrthoDB" id="2329601at2"/>
<keyword evidence="6" id="KW-1133">Transmembrane helix</keyword>
<keyword evidence="2" id="KW-0964">Secreted</keyword>
<evidence type="ECO:0000256" key="4">
    <source>
        <dbReference type="ARBA" id="ARBA00023088"/>
    </source>
</evidence>
<organism evidence="8 9">
    <name type="scientific">Suicoccus acidiformans</name>
    <dbReference type="NCBI Taxonomy" id="2036206"/>
    <lineage>
        <taxon>Bacteria</taxon>
        <taxon>Bacillati</taxon>
        <taxon>Bacillota</taxon>
        <taxon>Bacilli</taxon>
        <taxon>Lactobacillales</taxon>
        <taxon>Aerococcaceae</taxon>
        <taxon>Suicoccus</taxon>
    </lineage>
</organism>
<evidence type="ECO:0000313" key="9">
    <source>
        <dbReference type="Proteomes" id="UP000263232"/>
    </source>
</evidence>
<reference evidence="8 9" key="1">
    <citation type="submission" date="2017-09" db="EMBL/GenBank/DDBJ databases">
        <title>Complete genome sequence of Oxytococcus suis strain ZY16052.</title>
        <authorList>
            <person name="Li F."/>
        </authorList>
    </citation>
    <scope>NUCLEOTIDE SEQUENCE [LARGE SCALE GENOMIC DNA]</scope>
    <source>
        <strain evidence="8 9">ZY16052</strain>
    </source>
</reference>